<protein>
    <recommendedName>
        <fullName evidence="2">Tagatose-bisphosphate aldolase</fullName>
    </recommendedName>
</protein>
<dbReference type="GO" id="GO:0016832">
    <property type="term" value="F:aldehyde-lyase activity"/>
    <property type="evidence" value="ECO:0007669"/>
    <property type="project" value="InterPro"/>
</dbReference>
<dbReference type="InterPro" id="IPR013785">
    <property type="entry name" value="Aldolase_TIM"/>
</dbReference>
<dbReference type="Gene3D" id="3.20.20.70">
    <property type="entry name" value="Aldolase class I"/>
    <property type="match status" value="1"/>
</dbReference>
<gene>
    <name evidence="1" type="ORF">METZ01_LOCUS60065</name>
</gene>
<dbReference type="CDD" id="cd00947">
    <property type="entry name" value="TBP_aldolase_IIB"/>
    <property type="match status" value="1"/>
</dbReference>
<dbReference type="PANTHER" id="PTHR30304">
    <property type="entry name" value="D-TAGATOSE-1,6-BISPHOSPHATE ALDOLASE"/>
    <property type="match status" value="1"/>
</dbReference>
<dbReference type="InterPro" id="IPR050246">
    <property type="entry name" value="Class_II_FBP_aldolase"/>
</dbReference>
<dbReference type="InterPro" id="IPR000771">
    <property type="entry name" value="FBA_II"/>
</dbReference>
<accession>A0A381SV83</accession>
<proteinExistence type="predicted"/>
<dbReference type="Pfam" id="PF01116">
    <property type="entry name" value="F_bP_aldolase"/>
    <property type="match status" value="1"/>
</dbReference>
<evidence type="ECO:0008006" key="2">
    <source>
        <dbReference type="Google" id="ProtNLM"/>
    </source>
</evidence>
<reference evidence="1" key="1">
    <citation type="submission" date="2018-05" db="EMBL/GenBank/DDBJ databases">
        <authorList>
            <person name="Lanie J.A."/>
            <person name="Ng W.-L."/>
            <person name="Kazmierczak K.M."/>
            <person name="Andrzejewski T.M."/>
            <person name="Davidsen T.M."/>
            <person name="Wayne K.J."/>
            <person name="Tettelin H."/>
            <person name="Glass J.I."/>
            <person name="Rusch D."/>
            <person name="Podicherti R."/>
            <person name="Tsui H.-C.T."/>
            <person name="Winkler M.E."/>
        </authorList>
    </citation>
    <scope>NUCLEOTIDE SEQUENCE</scope>
</reference>
<sequence length="278" mass="30107">MLVSTREVIDIAEEERFAVGAFNVYNLEGAVAVIRSSELESLPVILQISPTSLESVGVPLVALTVAVAKRSSMPTSVHVDHCGKQDEIDSAVSLGLRSIMADGSQLSYQRNIDFTLEAVNKIREFGGFVEGELGRLTGTEDGLTIPEYESLLTDPAQAADYCRSTHIDALAVCVGNIHGRYHEEPKLDFDRLAEIHSSVSVPLVLHGASGLPEWMISRAIGLGVRKFNVNTEVRSAFISSVSSSLDDRDLDLGQIMDISVDAMSQVVTSKIRQFSGRS</sequence>
<dbReference type="PANTHER" id="PTHR30304:SF0">
    <property type="entry name" value="D-TAGATOSE-1,6-BISPHOSPHATE ALDOLASE SUBUNIT GATY-RELATED"/>
    <property type="match status" value="1"/>
</dbReference>
<dbReference type="PIRSF" id="PIRSF001359">
    <property type="entry name" value="F_bP_aldolase_II"/>
    <property type="match status" value="1"/>
</dbReference>
<dbReference type="AlphaFoldDB" id="A0A381SV83"/>
<dbReference type="GO" id="GO:0008270">
    <property type="term" value="F:zinc ion binding"/>
    <property type="evidence" value="ECO:0007669"/>
    <property type="project" value="InterPro"/>
</dbReference>
<organism evidence="1">
    <name type="scientific">marine metagenome</name>
    <dbReference type="NCBI Taxonomy" id="408172"/>
    <lineage>
        <taxon>unclassified sequences</taxon>
        <taxon>metagenomes</taxon>
        <taxon>ecological metagenomes</taxon>
    </lineage>
</organism>
<dbReference type="NCBIfam" id="TIGR00167">
    <property type="entry name" value="cbbA"/>
    <property type="match status" value="1"/>
</dbReference>
<dbReference type="SUPFAM" id="SSF51569">
    <property type="entry name" value="Aldolase"/>
    <property type="match status" value="1"/>
</dbReference>
<evidence type="ECO:0000313" key="1">
    <source>
        <dbReference type="EMBL" id="SVA07211.1"/>
    </source>
</evidence>
<dbReference type="GO" id="GO:0005975">
    <property type="term" value="P:carbohydrate metabolic process"/>
    <property type="evidence" value="ECO:0007669"/>
    <property type="project" value="InterPro"/>
</dbReference>
<name>A0A381SV83_9ZZZZ</name>
<dbReference type="EMBL" id="UINC01003538">
    <property type="protein sequence ID" value="SVA07211.1"/>
    <property type="molecule type" value="Genomic_DNA"/>
</dbReference>